<evidence type="ECO:0000313" key="2">
    <source>
        <dbReference type="Proteomes" id="UP000191133"/>
    </source>
</evidence>
<dbReference type="RefSeq" id="WP_139784952.1">
    <property type="nucleotide sequence ID" value="NZ_FWEU01000003.1"/>
</dbReference>
<dbReference type="Proteomes" id="UP000191133">
    <property type="component" value="Unassembled WGS sequence"/>
</dbReference>
<name>A0A1W1H000_9GAMM</name>
<gene>
    <name evidence="1" type="ORF">SAMN04488690_2606</name>
</gene>
<dbReference type="EMBL" id="FWEU01000003">
    <property type="protein sequence ID" value="SLM24878.1"/>
    <property type="molecule type" value="Genomic_DNA"/>
</dbReference>
<reference evidence="2" key="1">
    <citation type="submission" date="2016-10" db="EMBL/GenBank/DDBJ databases">
        <authorList>
            <person name="Varghese N."/>
        </authorList>
    </citation>
    <scope>NUCLEOTIDE SEQUENCE [LARGE SCALE GENOMIC DNA]</scope>
    <source>
        <strain evidence="2">92MFCol6.1</strain>
    </source>
</reference>
<organism evidence="1 2">
    <name type="scientific">Stenotrophomonas indicatrix</name>
    <dbReference type="NCBI Taxonomy" id="2045451"/>
    <lineage>
        <taxon>Bacteria</taxon>
        <taxon>Pseudomonadati</taxon>
        <taxon>Pseudomonadota</taxon>
        <taxon>Gammaproteobacteria</taxon>
        <taxon>Lysobacterales</taxon>
        <taxon>Lysobacteraceae</taxon>
        <taxon>Stenotrophomonas</taxon>
    </lineage>
</organism>
<sequence length="316" mass="34089">MSRIFKLKKWLTLDDAAAHLTRSLGEDVAVQDLLQLAVDGHLVLSVELVNHASANLGRAVPANEASFEIIRGLGAPLSEGLRRLTESAVAVSGEAERKAWVEANRDKVAELGAFIGLTGDPLDDETVLEWERPIKSIHGLWDIPAFGGARLDVLHQLQCMIGGPEITLTAMVGAILVSPDGSRFARLVEHMSENPYLSDGHDLDKYPRRDPNSYYPRGGLPQDALLVVRTEALNSFLRSLEIAGGETSQASSELGGREKIGLLRLIAGLAKVAGIDLRSEKAAVQLEAAAAHFDGPAEKTIRKHLKVIREVVLKGA</sequence>
<protein>
    <submittedName>
        <fullName evidence="1">Uncharacterized protein</fullName>
    </submittedName>
</protein>
<accession>A0A1W1H000</accession>
<dbReference type="AlphaFoldDB" id="A0A1W1H000"/>
<proteinExistence type="predicted"/>
<evidence type="ECO:0000313" key="1">
    <source>
        <dbReference type="EMBL" id="SLM24878.1"/>
    </source>
</evidence>